<keyword evidence="3" id="KW-1185">Reference proteome</keyword>
<organism evidence="2 3">
    <name type="scientific">Xylaria flabelliformis</name>
    <dbReference type="NCBI Taxonomy" id="2512241"/>
    <lineage>
        <taxon>Eukaryota</taxon>
        <taxon>Fungi</taxon>
        <taxon>Dikarya</taxon>
        <taxon>Ascomycota</taxon>
        <taxon>Pezizomycotina</taxon>
        <taxon>Sordariomycetes</taxon>
        <taxon>Xylariomycetidae</taxon>
        <taxon>Xylariales</taxon>
        <taxon>Xylariaceae</taxon>
        <taxon>Xylaria</taxon>
    </lineage>
</organism>
<feature type="region of interest" description="Disordered" evidence="1">
    <location>
        <begin position="1"/>
        <end position="23"/>
    </location>
</feature>
<dbReference type="OrthoDB" id="5190749at2759"/>
<sequence>MAPREIIELPPMRPPSPRSDIDNESIVSNRDIDAISINSTESIPDFSGRKMVTFDHEQTTTAYEAYEFICIDDRHTRQSWNSFCGINFGTRWRNNNDGCVLVNAMLSFDQGELADMYEDAIRAYKPKNGISQEQAYKQDVADRADDLPTDAYDKLQHLIEDKTMVTNRNPYRQREWRVVILQPGEFRMTELLPQHKRPSFFSRKKRLPATRTYFVVLRGQEVKSTKEDGGWKGYNRISNPWWRLDNQETKEERDKHKGVVKRMNKVRARDRRQRSPPPVIRSIPPYHRSPISR</sequence>
<dbReference type="STRING" id="2512241.A0A553HL07"/>
<feature type="region of interest" description="Disordered" evidence="1">
    <location>
        <begin position="248"/>
        <end position="293"/>
    </location>
</feature>
<reference evidence="3" key="1">
    <citation type="submission" date="2019-06" db="EMBL/GenBank/DDBJ databases">
        <title>Draft genome sequence of the griseofulvin-producing fungus Xylaria cubensis strain G536.</title>
        <authorList>
            <person name="Mead M.E."/>
            <person name="Raja H.A."/>
            <person name="Steenwyk J.L."/>
            <person name="Knowles S.L."/>
            <person name="Oberlies N.H."/>
            <person name="Rokas A."/>
        </authorList>
    </citation>
    <scope>NUCLEOTIDE SEQUENCE [LARGE SCALE GENOMIC DNA]</scope>
    <source>
        <strain evidence="3">G536</strain>
    </source>
</reference>
<proteinExistence type="predicted"/>
<accession>A0A553HL07</accession>
<dbReference type="AlphaFoldDB" id="A0A553HL07"/>
<protein>
    <submittedName>
        <fullName evidence="2">Uncharacterized protein</fullName>
    </submittedName>
</protein>
<feature type="compositionally biased region" description="Basic and acidic residues" evidence="1">
    <location>
        <begin position="248"/>
        <end position="257"/>
    </location>
</feature>
<evidence type="ECO:0000313" key="3">
    <source>
        <dbReference type="Proteomes" id="UP000319160"/>
    </source>
</evidence>
<comment type="caution">
    <text evidence="2">The sequence shown here is derived from an EMBL/GenBank/DDBJ whole genome shotgun (WGS) entry which is preliminary data.</text>
</comment>
<dbReference type="EMBL" id="VFLP01000083">
    <property type="protein sequence ID" value="TRX88624.1"/>
    <property type="molecule type" value="Genomic_DNA"/>
</dbReference>
<name>A0A553HL07_9PEZI</name>
<feature type="compositionally biased region" description="Basic residues" evidence="1">
    <location>
        <begin position="258"/>
        <end position="274"/>
    </location>
</feature>
<evidence type="ECO:0000313" key="2">
    <source>
        <dbReference type="EMBL" id="TRX88624.1"/>
    </source>
</evidence>
<dbReference type="Proteomes" id="UP000319160">
    <property type="component" value="Unassembled WGS sequence"/>
</dbReference>
<gene>
    <name evidence="2" type="ORF">FHL15_010483</name>
</gene>
<evidence type="ECO:0000256" key="1">
    <source>
        <dbReference type="SAM" id="MobiDB-lite"/>
    </source>
</evidence>